<gene>
    <name evidence="3" type="ORF">FGK64_04630</name>
</gene>
<dbReference type="SUPFAM" id="SSF51120">
    <property type="entry name" value="beta-Roll"/>
    <property type="match status" value="2"/>
</dbReference>
<proteinExistence type="predicted"/>
<dbReference type="Gene3D" id="2.150.10.10">
    <property type="entry name" value="Serralysin-like metalloprotease, C-terminal"/>
    <property type="match status" value="4"/>
</dbReference>
<keyword evidence="4" id="KW-1185">Reference proteome</keyword>
<dbReference type="Proteomes" id="UP001191082">
    <property type="component" value="Unassembled WGS sequence"/>
</dbReference>
<dbReference type="InterPro" id="IPR018511">
    <property type="entry name" value="Hemolysin-typ_Ca-bd_CS"/>
</dbReference>
<evidence type="ECO:0000256" key="2">
    <source>
        <dbReference type="ARBA" id="ARBA00022525"/>
    </source>
</evidence>
<dbReference type="Pfam" id="PF00353">
    <property type="entry name" value="HemolysinCabind"/>
    <property type="match status" value="4"/>
</dbReference>
<comment type="caution">
    <text evidence="3">The sequence shown here is derived from an EMBL/GenBank/DDBJ whole genome shotgun (WGS) entry which is preliminary data.</text>
</comment>
<protein>
    <submittedName>
        <fullName evidence="3">Calcium-binding protein</fullName>
    </submittedName>
</protein>
<dbReference type="PRINTS" id="PR00313">
    <property type="entry name" value="CABNDNGRPT"/>
</dbReference>
<dbReference type="PROSITE" id="PS00330">
    <property type="entry name" value="HEMOLYSIN_CALCIUM"/>
    <property type="match status" value="2"/>
</dbReference>
<sequence length="344" mass="36090">MSGSSARTWIEINTGWGNDVLTLEDGYFDIYTSSGTDTLIVNRLLSEVKLGASVAGFGVTHPGGAAIVSNVEILQLTDITYNVINGKITLPSTLTGTAGNDLMITRTYDDTLSGGDGDDWLVSQWGDDVMHGGNGNDRIYAGRDNDTVYGDAGHDFLSGETGEDKIYGGAGDDVISGGKQNDSVWGDTGNDRLSGNSGRDVLYGGSGNDVLLGGGGIDLLYGQGGNDRIKGGVGYDSLSGGQGRDVLMGGAGLDVLEGQQGRDRLTGGEGADIFRFRKGHGQDIVTDFEVGVDHLQIIGGPNRIGRLTFEAEGADTRVSFGKLEILVEDVTVAELRDADHFQLL</sequence>
<organism evidence="3 4">
    <name type="scientific">Arenibacterium halophilum</name>
    <dbReference type="NCBI Taxonomy" id="2583821"/>
    <lineage>
        <taxon>Bacteria</taxon>
        <taxon>Pseudomonadati</taxon>
        <taxon>Pseudomonadota</taxon>
        <taxon>Alphaproteobacteria</taxon>
        <taxon>Rhodobacterales</taxon>
        <taxon>Paracoccaceae</taxon>
        <taxon>Arenibacterium</taxon>
    </lineage>
</organism>
<evidence type="ECO:0000313" key="3">
    <source>
        <dbReference type="EMBL" id="TMV15252.1"/>
    </source>
</evidence>
<dbReference type="InterPro" id="IPR011049">
    <property type="entry name" value="Serralysin-like_metalloprot_C"/>
</dbReference>
<dbReference type="InterPro" id="IPR001343">
    <property type="entry name" value="Hemolysn_Ca-bd"/>
</dbReference>
<keyword evidence="2" id="KW-0964">Secreted</keyword>
<name>A0ABY2XFJ5_9RHOB</name>
<dbReference type="PANTHER" id="PTHR38340:SF1">
    <property type="entry name" value="S-LAYER PROTEIN"/>
    <property type="match status" value="1"/>
</dbReference>
<evidence type="ECO:0000313" key="4">
    <source>
        <dbReference type="Proteomes" id="UP001191082"/>
    </source>
</evidence>
<dbReference type="EMBL" id="VCPC01000001">
    <property type="protein sequence ID" value="TMV15252.1"/>
    <property type="molecule type" value="Genomic_DNA"/>
</dbReference>
<comment type="subcellular location">
    <subcellularLocation>
        <location evidence="1">Secreted</location>
    </subcellularLocation>
</comment>
<evidence type="ECO:0000256" key="1">
    <source>
        <dbReference type="ARBA" id="ARBA00004613"/>
    </source>
</evidence>
<reference evidence="3 4" key="1">
    <citation type="submission" date="2019-05" db="EMBL/GenBank/DDBJ databases">
        <title>Marivita sp. nov. isolated from sea sediment.</title>
        <authorList>
            <person name="Kim W."/>
        </authorList>
    </citation>
    <scope>NUCLEOTIDE SEQUENCE [LARGE SCALE GENOMIC DNA]</scope>
    <source>
        <strain evidence="3 4">CAU 1492</strain>
    </source>
</reference>
<dbReference type="RefSeq" id="WP_138862601.1">
    <property type="nucleotide sequence ID" value="NZ_VCPC01000001.1"/>
</dbReference>
<dbReference type="PANTHER" id="PTHR38340">
    <property type="entry name" value="S-LAYER PROTEIN"/>
    <property type="match status" value="1"/>
</dbReference>
<accession>A0ABY2XFJ5</accession>
<dbReference type="InterPro" id="IPR050557">
    <property type="entry name" value="RTX_toxin/Mannuronan_C5-epim"/>
</dbReference>